<evidence type="ECO:0000313" key="2">
    <source>
        <dbReference type="Proteomes" id="UP000007431"/>
    </source>
</evidence>
<feature type="non-terminal residue" evidence="1">
    <location>
        <position position="207"/>
    </location>
</feature>
<dbReference type="KEGG" id="scm:SCHCO_02521396"/>
<dbReference type="InParanoid" id="D8QKP3"/>
<dbReference type="EMBL" id="GL377316">
    <property type="protein sequence ID" value="EFI91741.1"/>
    <property type="molecule type" value="Genomic_DNA"/>
</dbReference>
<proteinExistence type="predicted"/>
<dbReference type="GeneID" id="9593268"/>
<reference evidence="1 2" key="1">
    <citation type="journal article" date="2010" name="Nat. Biotechnol.">
        <title>Genome sequence of the model mushroom Schizophyllum commune.</title>
        <authorList>
            <person name="Ohm R.A."/>
            <person name="de Jong J.F."/>
            <person name="Lugones L.G."/>
            <person name="Aerts A."/>
            <person name="Kothe E."/>
            <person name="Stajich J.E."/>
            <person name="de Vries R.P."/>
            <person name="Record E."/>
            <person name="Levasseur A."/>
            <person name="Baker S.E."/>
            <person name="Bartholomew K.A."/>
            <person name="Coutinho P.M."/>
            <person name="Erdmann S."/>
            <person name="Fowler T.J."/>
            <person name="Gathman A.C."/>
            <person name="Lombard V."/>
            <person name="Henrissat B."/>
            <person name="Knabe N."/>
            <person name="Kuees U."/>
            <person name="Lilly W.W."/>
            <person name="Lindquist E."/>
            <person name="Lucas S."/>
            <person name="Magnuson J.K."/>
            <person name="Piumi F."/>
            <person name="Raudaskoski M."/>
            <person name="Salamov A."/>
            <person name="Schmutz J."/>
            <person name="Schwarze F.W.M.R."/>
            <person name="vanKuyk P.A."/>
            <person name="Horton J.S."/>
            <person name="Grigoriev I.V."/>
            <person name="Woesten H.A.B."/>
        </authorList>
    </citation>
    <scope>NUCLEOTIDE SEQUENCE [LARGE SCALE GENOMIC DNA]</scope>
    <source>
        <strain evidence="2">H4-8 / FGSC 9210</strain>
    </source>
</reference>
<dbReference type="Proteomes" id="UP000007431">
    <property type="component" value="Unassembled WGS sequence"/>
</dbReference>
<keyword evidence="2" id="KW-1185">Reference proteome</keyword>
<sequence>MISARYDHVARCLRHLYLLPSFIRSFASHSPTAHAPPRHDLRPSHAEDQDIVVSRAGTRPRRPTCALCGPRTSSPGAEATYRRPASEGFVYLRCALPRRSPAARSPLGDEATYRRPPSEVRFLHLRRATRIRRRAEMSSALLSAPSILIFKLNMSRVRSRSRHHVICSTCARVSRVHVPGVHLAHLLLRTLGYCSVVTPWYTACNNY</sequence>
<gene>
    <name evidence="1" type="ORF">SCHCODRAFT_86232</name>
</gene>
<dbReference type="HOGENOM" id="CLU_1329157_0_0_1"/>
<dbReference type="AlphaFoldDB" id="D8QKP3"/>
<evidence type="ECO:0000313" key="1">
    <source>
        <dbReference type="EMBL" id="EFI91741.1"/>
    </source>
</evidence>
<organism evidence="2">
    <name type="scientific">Schizophyllum commune (strain H4-8 / FGSC 9210)</name>
    <name type="common">Split gill fungus</name>
    <dbReference type="NCBI Taxonomy" id="578458"/>
    <lineage>
        <taxon>Eukaryota</taxon>
        <taxon>Fungi</taxon>
        <taxon>Dikarya</taxon>
        <taxon>Basidiomycota</taxon>
        <taxon>Agaricomycotina</taxon>
        <taxon>Agaricomycetes</taxon>
        <taxon>Agaricomycetidae</taxon>
        <taxon>Agaricales</taxon>
        <taxon>Schizophyllaceae</taxon>
        <taxon>Schizophyllum</taxon>
    </lineage>
</organism>
<protein>
    <submittedName>
        <fullName evidence="1">Expressed protein</fullName>
    </submittedName>
</protein>
<dbReference type="VEuPathDB" id="FungiDB:SCHCODRAFT_02521396"/>
<accession>D8QKP3</accession>
<name>D8QKP3_SCHCM</name>